<gene>
    <name evidence="1" type="primary">22</name>
    <name evidence="1" type="ORF">SEA_ANNASERENA_22</name>
</gene>
<dbReference type="EMBL" id="MH271292">
    <property type="protein sequence ID" value="AWY04478.1"/>
    <property type="molecule type" value="Genomic_DNA"/>
</dbReference>
<sequence length="128" mass="14044">MASKVGLTWTSDTLTAAFSNAPTRAVQYLARTTEYYSFRSETFAKSKAKWTDRTGNARGSLSGTYEANIGASSARFEITISHGMPYGIWLELRWGAKFAIINKTVDNQGKAFFDTANKVMAKMFGGSS</sequence>
<name>A0A2Z4Q4M6_9CAUD</name>
<protein>
    <submittedName>
        <fullName evidence="1">Minor tail protein</fullName>
    </submittedName>
</protein>
<reference evidence="1 2" key="1">
    <citation type="submission" date="2018-04" db="EMBL/GenBank/DDBJ databases">
        <authorList>
            <person name="Harrington T."/>
            <person name="Washburn E."/>
            <person name="Bricker J."/>
            <person name="McKinney A."/>
            <person name="Betsko A.J."/>
            <person name="Garlena R.A."/>
            <person name="Russell D.A."/>
            <person name="Pope W.A."/>
            <person name="Jacobs-Sera D."/>
            <person name="Hatfull G.F."/>
        </authorList>
    </citation>
    <scope>NUCLEOTIDE SEQUENCE [LARGE SCALE GENOMIC DNA]</scope>
</reference>
<evidence type="ECO:0000313" key="1">
    <source>
        <dbReference type="EMBL" id="AWY04478.1"/>
    </source>
</evidence>
<accession>A0A2Z4Q4M6</accession>
<proteinExistence type="predicted"/>
<dbReference type="Proteomes" id="UP000251068">
    <property type="component" value="Segment"/>
</dbReference>
<organism evidence="1 2">
    <name type="scientific">Microbacterium phage AnnaSerena</name>
    <dbReference type="NCBI Taxonomy" id="2201432"/>
    <lineage>
        <taxon>Viruses</taxon>
        <taxon>Duplodnaviria</taxon>
        <taxon>Heunggongvirae</taxon>
        <taxon>Uroviricota</taxon>
        <taxon>Caudoviricetes</taxon>
        <taxon>Krampusvirus</taxon>
        <taxon>Krampusvirus krampus</taxon>
    </lineage>
</organism>
<evidence type="ECO:0000313" key="2">
    <source>
        <dbReference type="Proteomes" id="UP000251068"/>
    </source>
</evidence>